<dbReference type="AlphaFoldDB" id="A0A6A6TXX3"/>
<dbReference type="EMBL" id="MU004242">
    <property type="protein sequence ID" value="KAF2664560.1"/>
    <property type="molecule type" value="Genomic_DNA"/>
</dbReference>
<protein>
    <submittedName>
        <fullName evidence="2">Uncharacterized protein</fullName>
    </submittedName>
</protein>
<feature type="compositionally biased region" description="Polar residues" evidence="1">
    <location>
        <begin position="1"/>
        <end position="10"/>
    </location>
</feature>
<gene>
    <name evidence="2" type="ORF">BT63DRAFT_460050</name>
</gene>
<name>A0A6A6TXX3_9PEZI</name>
<evidence type="ECO:0000256" key="1">
    <source>
        <dbReference type="SAM" id="MobiDB-lite"/>
    </source>
</evidence>
<dbReference type="Proteomes" id="UP000799302">
    <property type="component" value="Unassembled WGS sequence"/>
</dbReference>
<evidence type="ECO:0000313" key="3">
    <source>
        <dbReference type="Proteomes" id="UP000799302"/>
    </source>
</evidence>
<sequence length="357" mass="41392">MATTSSNNSDGARKGISDPQPPCYLQQVPTEIRLEIFRHLLTIPSEYSVSYLRTVKQHPFTDNDELEPYVNVYYPASPTAQKGANMGPLYRKIYNRPFDTIPRGTFLYPQILATCRLFSTEGHEILLTDNTFHLKNPSWFTEFDVPTPSELELHEMCHIKSSTIRHLQVALADIFFGDISWTHIYTRFPVVTSITGTLRSGWLEHMEGAWWDRFLHHVEQLSFLKRFECAICEDSVLDEDSMLNNGGISEQLVENELPIVPNKFDVHRKYMRAMHKLFQRRGIFQGDDNCWEWEFETVTSFKYSTNPQSIAKMIFNRSKMIYSEEKKKKVYMNPAAGTVLCKTTGDYGHMSRVESLD</sequence>
<organism evidence="2 3">
    <name type="scientific">Microthyrium microscopicum</name>
    <dbReference type="NCBI Taxonomy" id="703497"/>
    <lineage>
        <taxon>Eukaryota</taxon>
        <taxon>Fungi</taxon>
        <taxon>Dikarya</taxon>
        <taxon>Ascomycota</taxon>
        <taxon>Pezizomycotina</taxon>
        <taxon>Dothideomycetes</taxon>
        <taxon>Dothideomycetes incertae sedis</taxon>
        <taxon>Microthyriales</taxon>
        <taxon>Microthyriaceae</taxon>
        <taxon>Microthyrium</taxon>
    </lineage>
</organism>
<feature type="region of interest" description="Disordered" evidence="1">
    <location>
        <begin position="1"/>
        <end position="22"/>
    </location>
</feature>
<evidence type="ECO:0000313" key="2">
    <source>
        <dbReference type="EMBL" id="KAF2664560.1"/>
    </source>
</evidence>
<keyword evidence="3" id="KW-1185">Reference proteome</keyword>
<accession>A0A6A6TXX3</accession>
<reference evidence="2" key="1">
    <citation type="journal article" date="2020" name="Stud. Mycol.">
        <title>101 Dothideomycetes genomes: a test case for predicting lifestyles and emergence of pathogens.</title>
        <authorList>
            <person name="Haridas S."/>
            <person name="Albert R."/>
            <person name="Binder M."/>
            <person name="Bloem J."/>
            <person name="Labutti K."/>
            <person name="Salamov A."/>
            <person name="Andreopoulos B."/>
            <person name="Baker S."/>
            <person name="Barry K."/>
            <person name="Bills G."/>
            <person name="Bluhm B."/>
            <person name="Cannon C."/>
            <person name="Castanera R."/>
            <person name="Culley D."/>
            <person name="Daum C."/>
            <person name="Ezra D."/>
            <person name="Gonzalez J."/>
            <person name="Henrissat B."/>
            <person name="Kuo A."/>
            <person name="Liang C."/>
            <person name="Lipzen A."/>
            <person name="Lutzoni F."/>
            <person name="Magnuson J."/>
            <person name="Mondo S."/>
            <person name="Nolan M."/>
            <person name="Ohm R."/>
            <person name="Pangilinan J."/>
            <person name="Park H.-J."/>
            <person name="Ramirez L."/>
            <person name="Alfaro M."/>
            <person name="Sun H."/>
            <person name="Tritt A."/>
            <person name="Yoshinaga Y."/>
            <person name="Zwiers L.-H."/>
            <person name="Turgeon B."/>
            <person name="Goodwin S."/>
            <person name="Spatafora J."/>
            <person name="Crous P."/>
            <person name="Grigoriev I."/>
        </authorList>
    </citation>
    <scope>NUCLEOTIDE SEQUENCE</scope>
    <source>
        <strain evidence="2">CBS 115976</strain>
    </source>
</reference>
<proteinExistence type="predicted"/>